<keyword evidence="21" id="KW-1185">Reference proteome</keyword>
<dbReference type="KEGG" id="tpf:TPHA_0B00200"/>
<feature type="transmembrane region" description="Helical" evidence="17">
    <location>
        <begin position="327"/>
        <end position="349"/>
    </location>
</feature>
<dbReference type="Gene3D" id="3.40.50.80">
    <property type="entry name" value="Nucleotide-binding domain of ferredoxin-NADP reductase (FNR) module"/>
    <property type="match status" value="1"/>
</dbReference>
<proteinExistence type="inferred from homology"/>
<keyword evidence="13" id="KW-0408">Iron</keyword>
<dbReference type="HOGENOM" id="CLU_010365_4_0_1"/>
<organism evidence="20 21">
    <name type="scientific">Tetrapisispora phaffii (strain ATCC 24235 / CBS 4417 / NBRC 1672 / NRRL Y-8282 / UCD 70-5)</name>
    <name type="common">Yeast</name>
    <name type="synonym">Fabospora phaffii</name>
    <dbReference type="NCBI Taxonomy" id="1071381"/>
    <lineage>
        <taxon>Eukaryota</taxon>
        <taxon>Fungi</taxon>
        <taxon>Dikarya</taxon>
        <taxon>Ascomycota</taxon>
        <taxon>Saccharomycotina</taxon>
        <taxon>Saccharomycetes</taxon>
        <taxon>Saccharomycetales</taxon>
        <taxon>Saccharomycetaceae</taxon>
        <taxon>Tetrapisispora</taxon>
    </lineage>
</organism>
<keyword evidence="8" id="KW-0274">FAD</keyword>
<evidence type="ECO:0000256" key="18">
    <source>
        <dbReference type="SAM" id="SignalP"/>
    </source>
</evidence>
<comment type="similarity">
    <text evidence="3">Belongs to the ferric reductase (FRE) family.</text>
</comment>
<feature type="chain" id="PRO_5012813460" description="FAD-binding FR-type domain-containing protein" evidence="18">
    <location>
        <begin position="16"/>
        <end position="716"/>
    </location>
</feature>
<feature type="transmembrane region" description="Helical" evidence="17">
    <location>
        <begin position="361"/>
        <end position="383"/>
    </location>
</feature>
<dbReference type="RefSeq" id="XP_003684126.1">
    <property type="nucleotide sequence ID" value="XM_003684078.1"/>
</dbReference>
<dbReference type="InterPro" id="IPR013130">
    <property type="entry name" value="Fe3_Rdtase_TM_dom"/>
</dbReference>
<dbReference type="PANTHER" id="PTHR32361">
    <property type="entry name" value="FERRIC/CUPRIC REDUCTASE TRANSMEMBRANE COMPONENT"/>
    <property type="match status" value="1"/>
</dbReference>
<feature type="domain" description="FAD-binding FR-type" evidence="19">
    <location>
        <begin position="424"/>
        <end position="540"/>
    </location>
</feature>
<protein>
    <recommendedName>
        <fullName evidence="19">FAD-binding FR-type domain-containing protein</fullName>
    </recommendedName>
</protein>
<keyword evidence="5" id="KW-0349">Heme</keyword>
<comment type="subcellular location">
    <subcellularLocation>
        <location evidence="2">Membrane</location>
        <topology evidence="2">Multi-pass membrane protein</topology>
    </subcellularLocation>
</comment>
<dbReference type="Pfam" id="PF01794">
    <property type="entry name" value="Ferric_reduct"/>
    <property type="match status" value="1"/>
</dbReference>
<keyword evidence="10" id="KW-0249">Electron transport</keyword>
<keyword evidence="7 17" id="KW-0812">Transmembrane</keyword>
<keyword evidence="12" id="KW-0560">Oxidoreductase</keyword>
<dbReference type="GO" id="GO:0006826">
    <property type="term" value="P:iron ion transport"/>
    <property type="evidence" value="ECO:0007669"/>
    <property type="project" value="TreeGrafter"/>
</dbReference>
<dbReference type="GO" id="GO:0015677">
    <property type="term" value="P:copper ion import"/>
    <property type="evidence" value="ECO:0007669"/>
    <property type="project" value="EnsemblFungi"/>
</dbReference>
<evidence type="ECO:0000256" key="5">
    <source>
        <dbReference type="ARBA" id="ARBA00022617"/>
    </source>
</evidence>
<dbReference type="GO" id="GO:0005886">
    <property type="term" value="C:plasma membrane"/>
    <property type="evidence" value="ECO:0007669"/>
    <property type="project" value="TreeGrafter"/>
</dbReference>
<dbReference type="Pfam" id="PF08022">
    <property type="entry name" value="FAD_binding_8"/>
    <property type="match status" value="1"/>
</dbReference>
<dbReference type="PANTHER" id="PTHR32361:SF9">
    <property type="entry name" value="FERRIC REDUCTASE TRANSMEMBRANE COMPONENT 3-RELATED"/>
    <property type="match status" value="1"/>
</dbReference>
<evidence type="ECO:0000256" key="17">
    <source>
        <dbReference type="SAM" id="Phobius"/>
    </source>
</evidence>
<evidence type="ECO:0000256" key="6">
    <source>
        <dbReference type="ARBA" id="ARBA00022630"/>
    </source>
</evidence>
<dbReference type="EMBL" id="HE612857">
    <property type="protein sequence ID" value="CCE61692.1"/>
    <property type="molecule type" value="Genomic_DNA"/>
</dbReference>
<sequence>MLLIAFLLIVNSIVAFCDEKIPLKTARKDVWEHNAVASCAAHLNTLNWGFDHEHTAYYALICQYPPAFDSWAMCIQDMINLEVTTETKQVSTFEKSLLYVQVLCSYVDKRSANISLEQYYFGIENGTKFLADIASIEDNTDEIFYHPIKVSVKKLRRLGHAYHGFSRNLDTSQDFGLAICFYFAFVITLISIINFLNFNAFKLLFHKYKLINKFRGRFIIPTLFHKHADYFTFNRYITGLLPTSCEAMMLCGYLILHLIVLFISYEFDPYNIIFKSRGIQVARYFADRTGILAFAHFPLIILFSVRNNLFMHLTGFTYSTFVTLHKWIGRMMILDAMLHGISYSVYAMLNQTFISSNKLSFWRFGVAAIFFGCIIIIMSFGFLRKHYYETFLYTHILMASLFFYSCWKHVEHIGWKDWIISAMVIWITERIFRIARIITFGFPIAKLQTRGEDMIHINIPKNGKQWHCEPGQYVFAYFMDPLIFWQSHPFTVMDLGNEIIIIIKAKTGLTRRLHKKINDAGGNYMMKVSLEGPYGSSAHVHRFDNILIYAGGSGIPGPLMHAIELSKKFSSEMKKRIKLIISARELSFLLSYKNQLFMLENTSIEVLIYITKPRAEPIELDDLSLVSDDYGSRDSVSIFSNSVSEFEQQLSTFATFHNGRPNTTEILKEEFALEGSLAILACTPPAFVDGIRNSTAQLMIYHPEKVVHYFEEYQVW</sequence>
<keyword evidence="11 17" id="KW-1133">Transmembrane helix</keyword>
<dbReference type="eggNOG" id="KOG0039">
    <property type="taxonomic scope" value="Eukaryota"/>
</dbReference>
<dbReference type="SFLD" id="SFLDS00052">
    <property type="entry name" value="Ferric_Reductase_Domain"/>
    <property type="match status" value="1"/>
</dbReference>
<dbReference type="InterPro" id="IPR017927">
    <property type="entry name" value="FAD-bd_FR_type"/>
</dbReference>
<feature type="transmembrane region" description="Helical" evidence="17">
    <location>
        <begin position="390"/>
        <end position="407"/>
    </location>
</feature>
<evidence type="ECO:0000313" key="21">
    <source>
        <dbReference type="Proteomes" id="UP000005666"/>
    </source>
</evidence>
<dbReference type="OrthoDB" id="4494341at2759"/>
<feature type="transmembrane region" description="Helical" evidence="17">
    <location>
        <begin position="285"/>
        <end position="306"/>
    </location>
</feature>
<evidence type="ECO:0000256" key="4">
    <source>
        <dbReference type="ARBA" id="ARBA00022448"/>
    </source>
</evidence>
<dbReference type="AlphaFoldDB" id="G8BQ95"/>
<reference evidence="20 21" key="1">
    <citation type="journal article" date="2011" name="Proc. Natl. Acad. Sci. U.S.A.">
        <title>Evolutionary erosion of yeast sex chromosomes by mating-type switching accidents.</title>
        <authorList>
            <person name="Gordon J.L."/>
            <person name="Armisen D."/>
            <person name="Proux-Wera E."/>
            <person name="Oheigeartaigh S.S."/>
            <person name="Byrne K.P."/>
            <person name="Wolfe K.H."/>
        </authorList>
    </citation>
    <scope>NUCLEOTIDE SEQUENCE [LARGE SCALE GENOMIC DNA]</scope>
    <source>
        <strain evidence="21">ATCC 24235 / CBS 4417 / NBRC 1672 / NRRL Y-8282 / UCD 70-5</strain>
    </source>
</reference>
<comment type="cofactor">
    <cofactor evidence="1">
        <name>FAD</name>
        <dbReference type="ChEBI" id="CHEBI:57692"/>
    </cofactor>
</comment>
<dbReference type="GO" id="GO:0000329">
    <property type="term" value="C:fungal-type vacuole membrane"/>
    <property type="evidence" value="ECO:0007669"/>
    <property type="project" value="EnsemblFungi"/>
</dbReference>
<keyword evidence="9" id="KW-0521">NADP</keyword>
<keyword evidence="18" id="KW-0732">Signal</keyword>
<evidence type="ECO:0000313" key="20">
    <source>
        <dbReference type="EMBL" id="CCE61692.1"/>
    </source>
</evidence>
<evidence type="ECO:0000256" key="9">
    <source>
        <dbReference type="ARBA" id="ARBA00022857"/>
    </source>
</evidence>
<evidence type="ECO:0000256" key="14">
    <source>
        <dbReference type="ARBA" id="ARBA00023065"/>
    </source>
</evidence>
<gene>
    <name evidence="20" type="primary">TPHA0B00200</name>
    <name evidence="20" type="ordered locus">TPHA_0B00200</name>
</gene>
<evidence type="ECO:0000256" key="3">
    <source>
        <dbReference type="ARBA" id="ARBA00006278"/>
    </source>
</evidence>
<evidence type="ECO:0000256" key="16">
    <source>
        <dbReference type="ARBA" id="ARBA00023180"/>
    </source>
</evidence>
<dbReference type="GO" id="GO:0006879">
    <property type="term" value="P:intracellular iron ion homeostasis"/>
    <property type="evidence" value="ECO:0007669"/>
    <property type="project" value="TreeGrafter"/>
</dbReference>
<evidence type="ECO:0000256" key="11">
    <source>
        <dbReference type="ARBA" id="ARBA00022989"/>
    </source>
</evidence>
<feature type="signal peptide" evidence="18">
    <location>
        <begin position="1"/>
        <end position="15"/>
    </location>
</feature>
<keyword evidence="15 17" id="KW-0472">Membrane</keyword>
<dbReference type="InterPro" id="IPR039261">
    <property type="entry name" value="FNR_nucleotide-bd"/>
</dbReference>
<dbReference type="InterPro" id="IPR051410">
    <property type="entry name" value="Ferric/Cupric_Reductase"/>
</dbReference>
<keyword evidence="4" id="KW-0813">Transport</keyword>
<dbReference type="GO" id="GO:0000293">
    <property type="term" value="F:ferric-chelate reductase activity"/>
    <property type="evidence" value="ECO:0007669"/>
    <property type="project" value="EnsemblFungi"/>
</dbReference>
<dbReference type="SFLD" id="SFLDG01168">
    <property type="entry name" value="Ferric_reductase_subgroup_(FRE"/>
    <property type="match status" value="1"/>
</dbReference>
<dbReference type="InterPro" id="IPR013121">
    <property type="entry name" value="Fe_red_NAD-bd_6"/>
</dbReference>
<evidence type="ECO:0000256" key="1">
    <source>
        <dbReference type="ARBA" id="ARBA00001974"/>
    </source>
</evidence>
<dbReference type="OMA" id="GWYMYYF"/>
<evidence type="ECO:0000256" key="12">
    <source>
        <dbReference type="ARBA" id="ARBA00023002"/>
    </source>
</evidence>
<dbReference type="InterPro" id="IPR013112">
    <property type="entry name" value="FAD-bd_8"/>
</dbReference>
<evidence type="ECO:0000256" key="10">
    <source>
        <dbReference type="ARBA" id="ARBA00022982"/>
    </source>
</evidence>
<evidence type="ECO:0000256" key="8">
    <source>
        <dbReference type="ARBA" id="ARBA00022827"/>
    </source>
</evidence>
<dbReference type="Proteomes" id="UP000005666">
    <property type="component" value="Chromosome 2"/>
</dbReference>
<keyword evidence="14" id="KW-0406">Ion transport</keyword>
<evidence type="ECO:0000256" key="7">
    <source>
        <dbReference type="ARBA" id="ARBA00022692"/>
    </source>
</evidence>
<evidence type="ECO:0000259" key="19">
    <source>
        <dbReference type="PROSITE" id="PS51384"/>
    </source>
</evidence>
<dbReference type="GeneID" id="11535015"/>
<feature type="transmembrane region" description="Helical" evidence="17">
    <location>
        <begin position="175"/>
        <end position="205"/>
    </location>
</feature>
<evidence type="ECO:0000256" key="2">
    <source>
        <dbReference type="ARBA" id="ARBA00004141"/>
    </source>
</evidence>
<name>G8BQ95_TETPH</name>
<keyword evidence="16" id="KW-0325">Glycoprotein</keyword>
<keyword evidence="5" id="KW-0479">Metal-binding</keyword>
<dbReference type="Pfam" id="PF08030">
    <property type="entry name" value="NAD_binding_6"/>
    <property type="match status" value="1"/>
</dbReference>
<dbReference type="PROSITE" id="PS51384">
    <property type="entry name" value="FAD_FR"/>
    <property type="match status" value="1"/>
</dbReference>
<dbReference type="CDD" id="cd06186">
    <property type="entry name" value="NOX_Duox_like_FAD_NADP"/>
    <property type="match status" value="1"/>
</dbReference>
<evidence type="ECO:0000256" key="13">
    <source>
        <dbReference type="ARBA" id="ARBA00023004"/>
    </source>
</evidence>
<accession>G8BQ95</accession>
<evidence type="ECO:0000256" key="15">
    <source>
        <dbReference type="ARBA" id="ARBA00023136"/>
    </source>
</evidence>
<feature type="transmembrane region" description="Helical" evidence="17">
    <location>
        <begin position="247"/>
        <end position="265"/>
    </location>
</feature>
<keyword evidence="6" id="KW-0285">Flavoprotein</keyword>